<keyword evidence="13 14" id="KW-0234">DNA repair</keyword>
<evidence type="ECO:0000256" key="7">
    <source>
        <dbReference type="ARBA" id="ARBA00022806"/>
    </source>
</evidence>
<proteinExistence type="inferred from homology"/>
<dbReference type="Gene3D" id="3.90.320.10">
    <property type="match status" value="1"/>
</dbReference>
<organism evidence="16 17">
    <name type="scientific">Candidatus Clostridium radicumherbarum</name>
    <dbReference type="NCBI Taxonomy" id="3381662"/>
    <lineage>
        <taxon>Bacteria</taxon>
        <taxon>Bacillati</taxon>
        <taxon>Bacillota</taxon>
        <taxon>Clostridia</taxon>
        <taxon>Eubacteriales</taxon>
        <taxon>Clostridiaceae</taxon>
        <taxon>Clostridium</taxon>
    </lineage>
</organism>
<keyword evidence="17" id="KW-1185">Reference proteome</keyword>
<comment type="cofactor">
    <cofactor evidence="14">
        <name>Mg(2+)</name>
        <dbReference type="ChEBI" id="CHEBI:18420"/>
    </cofactor>
</comment>
<dbReference type="InterPro" id="IPR027417">
    <property type="entry name" value="P-loop_NTPase"/>
</dbReference>
<dbReference type="NCBIfam" id="TIGR02773">
    <property type="entry name" value="addB_Gpos"/>
    <property type="match status" value="1"/>
</dbReference>
<dbReference type="PANTHER" id="PTHR30591">
    <property type="entry name" value="RECBCD ENZYME SUBUNIT RECC"/>
    <property type="match status" value="1"/>
</dbReference>
<feature type="binding site" evidence="14">
    <location>
        <position position="1112"/>
    </location>
    <ligand>
        <name>[4Fe-4S] cluster</name>
        <dbReference type="ChEBI" id="CHEBI:49883"/>
    </ligand>
</feature>
<sequence length="1146" mass="133053">MSLQFIFGRSGYGKSTYCLKSIKERLASFPEDKKFIYLVPEQFTLEADRKLVEIIGEKGLQRIQILSFTRLAYVVLSEAGGITRPHMNSSGKNMLIYKVIEEVKDELNVLSRASKQTGFIKIISNLITELKRYNINPGILSEAYIKIPEENLLSYKLQDINSIYRRFEAYLHKNYIDTEDQLYMLIDKLDDYNSLKNTEIWIDEFSTFTPVQYKVIEKLLKKSIGVHVALTTDCIISGTSKDNVDIFSPIKNSEEKLLRLAKLNNILYEEPVNLNDKEAVRLKRNSALNHLEKNFFNFPYRTYHENTENIKIFKGLSVYSEVQNTAREIIRLCRDEKLRFKDIAVITRDLISYEKLIEVIFSEFDIPYFIDRRRDINSNPLIILLNSVLEIFTKNWSYEAMFRYLKTGLVNIERDSLDLVENYVLANGIKGKKWLEDKWQYSLTYTYENSDEEEEKLEKINEIKDIITKPLINLSKNIKGKKNIKEICTALYEFLSEIKAGEKVEQWVLDFKDKGELDTSNEYSQVWNIVIDFLDQMVEVLGEEEVKLEEFVKLFSTGIGEFEIGVIPPSLDQVLIGDIERVKSHEVSAVFIIGVNDGVFPKSLDEEGILNDKDREFLRNLGIELAEDTKAKAFEEQYLIYKSLSIAGKYLNISYPIANFEGKSLRPSFIISRLKKLFPKVVEKSDIVNEDEDLEKISGENSSFNELIAAVRNEVDGKEVSSLWKYTYNWYMEKPEWKEKCERAFSGINFNNQVQEVSTEKIKNLYGLPLKLNISRLEKYVECPFAYYVQYGLKANDRKVYEFSMPELGTFIHEVLDDFSTVLEKEKLTFRDIDNNWTKDAVSILVDEKIMEKTGFVLNSSSRYKYMAVRLKRILTRAVDIIATQVKMSSFNQVGHEIEFGVKGDYPPITISLPSGDKIELIGRIDRIDEFETEEGTYIRIIDYKSGNKSFKLTDVYYGLQLQLLVYLDAILANKEKYSDKKVFPGAIFYFRVEDPIISGEAQLSDEIVEKKILKELKLRGLLLKDMKVIKEMDRELDNGYSLIIPAQIVKGNEIGDKTSGATLEQFELLRKYVRKVVIALCEDMLNGNISIIPYKKKKNTPCEYCKFAAICQFDPSIKDNRYKYIEDKNKEEVWRLIETEVKGVK</sequence>
<evidence type="ECO:0000256" key="10">
    <source>
        <dbReference type="ARBA" id="ARBA00023004"/>
    </source>
</evidence>
<name>A0ABW8TNP0_9CLOT</name>
<dbReference type="Gene3D" id="3.40.50.300">
    <property type="entry name" value="P-loop containing nucleotide triphosphate hydrolases"/>
    <property type="match status" value="4"/>
</dbReference>
<keyword evidence="9 14" id="KW-0067">ATP-binding</keyword>
<comment type="caution">
    <text evidence="16">The sequence shown here is derived from an EMBL/GenBank/DDBJ whole genome shotgun (WGS) entry which is preliminary data.</text>
</comment>
<keyword evidence="6 14" id="KW-0378">Hydrolase</keyword>
<evidence type="ECO:0000256" key="2">
    <source>
        <dbReference type="ARBA" id="ARBA00022722"/>
    </source>
</evidence>
<evidence type="ECO:0000256" key="1">
    <source>
        <dbReference type="ARBA" id="ARBA00022485"/>
    </source>
</evidence>
<evidence type="ECO:0000256" key="14">
    <source>
        <dbReference type="HAMAP-Rule" id="MF_01452"/>
    </source>
</evidence>
<dbReference type="InterPro" id="IPR038726">
    <property type="entry name" value="PDDEXK_AddAB-type"/>
</dbReference>
<comment type="function">
    <text evidence="14">The heterodimer acts as both an ATP-dependent DNA helicase and an ATP-dependent, dual-direction single-stranded exonuclease. Recognizes the chi site generating a DNA molecule suitable for the initiation of homologous recombination. The AddB subunit has 5' -&gt; 3' nuclease activity but not helicase activity.</text>
</comment>
<evidence type="ECO:0000256" key="6">
    <source>
        <dbReference type="ARBA" id="ARBA00022801"/>
    </source>
</evidence>
<feature type="binding site" evidence="14">
    <location>
        <position position="1106"/>
    </location>
    <ligand>
        <name>[4Fe-4S] cluster</name>
        <dbReference type="ChEBI" id="CHEBI:49883"/>
    </ligand>
</feature>
<dbReference type="Proteomes" id="UP001623661">
    <property type="component" value="Unassembled WGS sequence"/>
</dbReference>
<keyword evidence="4 14" id="KW-0547">Nucleotide-binding</keyword>
<keyword evidence="12 14" id="KW-0238">DNA-binding</keyword>
<evidence type="ECO:0000256" key="5">
    <source>
        <dbReference type="ARBA" id="ARBA00022763"/>
    </source>
</evidence>
<keyword evidence="2 14" id="KW-0540">Nuclease</keyword>
<evidence type="ECO:0000256" key="3">
    <source>
        <dbReference type="ARBA" id="ARBA00022723"/>
    </source>
</evidence>
<dbReference type="GO" id="GO:0016787">
    <property type="term" value="F:hydrolase activity"/>
    <property type="evidence" value="ECO:0007669"/>
    <property type="project" value="UniProtKB-KW"/>
</dbReference>
<keyword evidence="3 14" id="KW-0479">Metal-binding</keyword>
<evidence type="ECO:0000256" key="8">
    <source>
        <dbReference type="ARBA" id="ARBA00022839"/>
    </source>
</evidence>
<dbReference type="RefSeq" id="WP_406763756.1">
    <property type="nucleotide sequence ID" value="NZ_JBJHZY010000001.1"/>
</dbReference>
<comment type="subunit">
    <text evidence="14">Heterodimer of AddA and AddB.</text>
</comment>
<feature type="binding site" evidence="14">
    <location>
        <position position="1103"/>
    </location>
    <ligand>
        <name>[4Fe-4S] cluster</name>
        <dbReference type="ChEBI" id="CHEBI:49883"/>
    </ligand>
</feature>
<comment type="similarity">
    <text evidence="14">Belongs to the helicase family. AddB/RexB type 1 subfamily.</text>
</comment>
<accession>A0ABW8TNP0</accession>
<evidence type="ECO:0000256" key="12">
    <source>
        <dbReference type="ARBA" id="ARBA00023125"/>
    </source>
</evidence>
<dbReference type="PANTHER" id="PTHR30591:SF1">
    <property type="entry name" value="RECBCD ENZYME SUBUNIT RECC"/>
    <property type="match status" value="1"/>
</dbReference>
<feature type="domain" description="UvrD-like helicase C-terminal" evidence="15">
    <location>
        <begin position="279"/>
        <end position="584"/>
    </location>
</feature>
<feature type="binding site" evidence="14">
    <location>
        <position position="783"/>
    </location>
    <ligand>
        <name>[4Fe-4S] cluster</name>
        <dbReference type="ChEBI" id="CHEBI:49883"/>
    </ligand>
</feature>
<evidence type="ECO:0000256" key="13">
    <source>
        <dbReference type="ARBA" id="ARBA00023204"/>
    </source>
</evidence>
<evidence type="ECO:0000313" key="17">
    <source>
        <dbReference type="Proteomes" id="UP001623661"/>
    </source>
</evidence>
<evidence type="ECO:0000256" key="11">
    <source>
        <dbReference type="ARBA" id="ARBA00023014"/>
    </source>
</evidence>
<keyword evidence="11 14" id="KW-0411">Iron-sulfur</keyword>
<keyword evidence="7 14" id="KW-0347">Helicase</keyword>
<dbReference type="Pfam" id="PF12705">
    <property type="entry name" value="PDDEXK_1"/>
    <property type="match status" value="1"/>
</dbReference>
<reference evidence="16 17" key="1">
    <citation type="submission" date="2024-11" db="EMBL/GenBank/DDBJ databases">
        <authorList>
            <person name="Heng Y.C."/>
            <person name="Lim A.C.H."/>
            <person name="Lee J.K.Y."/>
            <person name="Kittelmann S."/>
        </authorList>
    </citation>
    <scope>NUCLEOTIDE SEQUENCE [LARGE SCALE GENOMIC DNA]</scope>
    <source>
        <strain evidence="16 17">WILCCON 0202</strain>
    </source>
</reference>
<dbReference type="InterPro" id="IPR014140">
    <property type="entry name" value="DNA_helicase_suAddB"/>
</dbReference>
<dbReference type="EC" id="3.1.-.-" evidence="14"/>
<keyword evidence="10 14" id="KW-0408">Iron</keyword>
<gene>
    <name evidence="14 16" type="primary">addB</name>
    <name evidence="16" type="ORF">ACJDUH_03450</name>
</gene>
<dbReference type="SUPFAM" id="SSF52540">
    <property type="entry name" value="P-loop containing nucleoside triphosphate hydrolases"/>
    <property type="match status" value="2"/>
</dbReference>
<evidence type="ECO:0000313" key="16">
    <source>
        <dbReference type="EMBL" id="MFL0267148.1"/>
    </source>
</evidence>
<dbReference type="GO" id="GO:0003678">
    <property type="term" value="F:DNA helicase activity"/>
    <property type="evidence" value="ECO:0007669"/>
    <property type="project" value="UniProtKB-EC"/>
</dbReference>
<evidence type="ECO:0000256" key="4">
    <source>
        <dbReference type="ARBA" id="ARBA00022741"/>
    </source>
</evidence>
<protein>
    <recommendedName>
        <fullName evidence="14">ATP-dependent helicase/deoxyribonuclease subunit B</fullName>
        <ecNumber evidence="14">3.1.-.-</ecNumber>
    </recommendedName>
    <alternativeName>
        <fullName evidence="14">ATP-dependent helicase/nuclease subunit AddB</fullName>
    </alternativeName>
</protein>
<keyword evidence="1 14" id="KW-0004">4Fe-4S</keyword>
<keyword evidence="5 14" id="KW-0227">DNA damage</keyword>
<dbReference type="PROSITE" id="PS51217">
    <property type="entry name" value="UVRD_HELICASE_CTER"/>
    <property type="match status" value="1"/>
</dbReference>
<dbReference type="InterPro" id="IPR011604">
    <property type="entry name" value="PDDEXK-like_dom_sf"/>
</dbReference>
<dbReference type="Gene3D" id="6.10.140.1030">
    <property type="match status" value="1"/>
</dbReference>
<comment type="miscellaneous">
    <text evidence="14">Despite having conserved helicase domains, this subunit does not have helicase activity.</text>
</comment>
<comment type="cofactor">
    <cofactor evidence="14">
        <name>[4Fe-4S] cluster</name>
        <dbReference type="ChEBI" id="CHEBI:49883"/>
    </cofactor>
    <text evidence="14">Binds 1 [4Fe-4S] cluster.</text>
</comment>
<dbReference type="InterPro" id="IPR049035">
    <property type="entry name" value="ADDB_N"/>
</dbReference>
<evidence type="ECO:0000256" key="9">
    <source>
        <dbReference type="ARBA" id="ARBA00022840"/>
    </source>
</evidence>
<dbReference type="InterPro" id="IPR014017">
    <property type="entry name" value="DNA_helicase_UvrD-like_C"/>
</dbReference>
<dbReference type="EMBL" id="JBJHZY010000001">
    <property type="protein sequence ID" value="MFL0267148.1"/>
    <property type="molecule type" value="Genomic_DNA"/>
</dbReference>
<dbReference type="HAMAP" id="MF_01452">
    <property type="entry name" value="AddB_type1"/>
    <property type="match status" value="1"/>
</dbReference>
<keyword evidence="8 14" id="KW-0269">Exonuclease</keyword>
<dbReference type="Pfam" id="PF21445">
    <property type="entry name" value="ADDB_N"/>
    <property type="match status" value="1"/>
</dbReference>
<evidence type="ECO:0000259" key="15">
    <source>
        <dbReference type="PROSITE" id="PS51217"/>
    </source>
</evidence>